<evidence type="ECO:0000256" key="1">
    <source>
        <dbReference type="ARBA" id="ARBA00009437"/>
    </source>
</evidence>
<keyword evidence="7" id="KW-1185">Reference proteome</keyword>
<dbReference type="AlphaFoldDB" id="A0A316EP83"/>
<sequence>MLNRLEMLRIFMAAAETGSFKQAAIHLGISPQAVTRAIQELERLQGEMLFHRNTRQIRITDFGEQLASRAGESLRQVDLLFAPQGQRQNAEFEGVVHLTAPKALGRIGMVPVVADVAMRHPGLRIDLDLSDTPAHVIDERIDIGVRFGLLRDSRFVARKVAKHAFHVVGTPALIERVGLPTHVRDLAALPTTVMHDVTTGRPWPWLFKGGQRFTPAQPVFSSNDSEAERDAVLSGLAFGQIAGFLADRHIAAGELVPVLQPFAPEPWDLCVYRPQTGPVPKRVRVIFDALVRALADPGAQAARP</sequence>
<reference evidence="6 7" key="1">
    <citation type="submission" date="2018-05" db="EMBL/GenBank/DDBJ databases">
        <title>Genomic Encyclopedia of Type Strains, Phase IV (KMG-V): Genome sequencing to study the core and pangenomes of soil and plant-associated prokaryotes.</title>
        <authorList>
            <person name="Whitman W."/>
        </authorList>
    </citation>
    <scope>NUCLEOTIDE SEQUENCE [LARGE SCALE GENOMIC DNA]</scope>
    <source>
        <strain evidence="6 7">SLV-132</strain>
    </source>
</reference>
<dbReference type="RefSeq" id="WP_109584161.1">
    <property type="nucleotide sequence ID" value="NZ_JBEFLL010000042.1"/>
</dbReference>
<evidence type="ECO:0000259" key="5">
    <source>
        <dbReference type="PROSITE" id="PS50931"/>
    </source>
</evidence>
<keyword evidence="2" id="KW-0805">Transcription regulation</keyword>
<evidence type="ECO:0000256" key="4">
    <source>
        <dbReference type="ARBA" id="ARBA00023163"/>
    </source>
</evidence>
<gene>
    <name evidence="6" type="ORF">C7419_103427</name>
</gene>
<dbReference type="InterPro" id="IPR058163">
    <property type="entry name" value="LysR-type_TF_proteobact-type"/>
</dbReference>
<dbReference type="PANTHER" id="PTHR30537:SF5">
    <property type="entry name" value="HTH-TYPE TRANSCRIPTIONAL ACTIVATOR TTDR-RELATED"/>
    <property type="match status" value="1"/>
</dbReference>
<organism evidence="6 7">
    <name type="scientific">Cupriavidus plantarum</name>
    <dbReference type="NCBI Taxonomy" id="942865"/>
    <lineage>
        <taxon>Bacteria</taxon>
        <taxon>Pseudomonadati</taxon>
        <taxon>Pseudomonadota</taxon>
        <taxon>Betaproteobacteria</taxon>
        <taxon>Burkholderiales</taxon>
        <taxon>Burkholderiaceae</taxon>
        <taxon>Cupriavidus</taxon>
    </lineage>
</organism>
<dbReference type="GO" id="GO:0003677">
    <property type="term" value="F:DNA binding"/>
    <property type="evidence" value="ECO:0007669"/>
    <property type="project" value="UniProtKB-KW"/>
</dbReference>
<dbReference type="InterPro" id="IPR005119">
    <property type="entry name" value="LysR_subst-bd"/>
</dbReference>
<dbReference type="GO" id="GO:0003700">
    <property type="term" value="F:DNA-binding transcription factor activity"/>
    <property type="evidence" value="ECO:0007669"/>
    <property type="project" value="InterPro"/>
</dbReference>
<keyword evidence="4" id="KW-0804">Transcription</keyword>
<keyword evidence="3" id="KW-0238">DNA-binding</keyword>
<proteinExistence type="inferred from homology"/>
<comment type="caution">
    <text evidence="6">The sequence shown here is derived from an EMBL/GenBank/DDBJ whole genome shotgun (WGS) entry which is preliminary data.</text>
</comment>
<evidence type="ECO:0000256" key="3">
    <source>
        <dbReference type="ARBA" id="ARBA00023125"/>
    </source>
</evidence>
<evidence type="ECO:0000313" key="7">
    <source>
        <dbReference type="Proteomes" id="UP000245754"/>
    </source>
</evidence>
<dbReference type="EMBL" id="QGGT01000003">
    <property type="protein sequence ID" value="PWK34108.1"/>
    <property type="molecule type" value="Genomic_DNA"/>
</dbReference>
<dbReference type="InterPro" id="IPR036390">
    <property type="entry name" value="WH_DNA-bd_sf"/>
</dbReference>
<dbReference type="Gene3D" id="1.10.10.10">
    <property type="entry name" value="Winged helix-like DNA-binding domain superfamily/Winged helix DNA-binding domain"/>
    <property type="match status" value="1"/>
</dbReference>
<evidence type="ECO:0000313" key="6">
    <source>
        <dbReference type="EMBL" id="PWK34108.1"/>
    </source>
</evidence>
<dbReference type="Gene3D" id="3.40.190.290">
    <property type="match status" value="1"/>
</dbReference>
<dbReference type="SUPFAM" id="SSF46785">
    <property type="entry name" value="Winged helix' DNA-binding domain"/>
    <property type="match status" value="1"/>
</dbReference>
<evidence type="ECO:0000256" key="2">
    <source>
        <dbReference type="ARBA" id="ARBA00023015"/>
    </source>
</evidence>
<dbReference type="InterPro" id="IPR000847">
    <property type="entry name" value="LysR_HTH_N"/>
</dbReference>
<dbReference type="CDD" id="cd08422">
    <property type="entry name" value="PBP2_CrgA_like"/>
    <property type="match status" value="1"/>
</dbReference>
<dbReference type="Pfam" id="PF03466">
    <property type="entry name" value="LysR_substrate"/>
    <property type="match status" value="1"/>
</dbReference>
<comment type="similarity">
    <text evidence="1">Belongs to the LysR transcriptional regulatory family.</text>
</comment>
<dbReference type="PROSITE" id="PS50931">
    <property type="entry name" value="HTH_LYSR"/>
    <property type="match status" value="1"/>
</dbReference>
<protein>
    <submittedName>
        <fullName evidence="6">LysR family transcriptional regulator</fullName>
    </submittedName>
</protein>
<dbReference type="SUPFAM" id="SSF53850">
    <property type="entry name" value="Periplasmic binding protein-like II"/>
    <property type="match status" value="1"/>
</dbReference>
<accession>A0A316EP83</accession>
<dbReference type="PANTHER" id="PTHR30537">
    <property type="entry name" value="HTH-TYPE TRANSCRIPTIONAL REGULATOR"/>
    <property type="match status" value="1"/>
</dbReference>
<dbReference type="InterPro" id="IPR036388">
    <property type="entry name" value="WH-like_DNA-bd_sf"/>
</dbReference>
<feature type="domain" description="HTH lysR-type" evidence="5">
    <location>
        <begin position="1"/>
        <end position="60"/>
    </location>
</feature>
<name>A0A316EP83_9BURK</name>
<dbReference type="Pfam" id="PF00126">
    <property type="entry name" value="HTH_1"/>
    <property type="match status" value="1"/>
</dbReference>
<dbReference type="Proteomes" id="UP000245754">
    <property type="component" value="Unassembled WGS sequence"/>
</dbReference>